<organism evidence="2 3">
    <name type="scientific">Synaphobranchus kaupii</name>
    <name type="common">Kaup's arrowtooth eel</name>
    <dbReference type="NCBI Taxonomy" id="118154"/>
    <lineage>
        <taxon>Eukaryota</taxon>
        <taxon>Metazoa</taxon>
        <taxon>Chordata</taxon>
        <taxon>Craniata</taxon>
        <taxon>Vertebrata</taxon>
        <taxon>Euteleostomi</taxon>
        <taxon>Actinopterygii</taxon>
        <taxon>Neopterygii</taxon>
        <taxon>Teleostei</taxon>
        <taxon>Anguilliformes</taxon>
        <taxon>Synaphobranchidae</taxon>
        <taxon>Synaphobranchus</taxon>
    </lineage>
</organism>
<evidence type="ECO:0000313" key="3">
    <source>
        <dbReference type="Proteomes" id="UP001152622"/>
    </source>
</evidence>
<keyword evidence="3" id="KW-1185">Reference proteome</keyword>
<dbReference type="EMBL" id="JAINUF010000009">
    <property type="protein sequence ID" value="KAJ8349997.1"/>
    <property type="molecule type" value="Genomic_DNA"/>
</dbReference>
<proteinExistence type="predicted"/>
<gene>
    <name evidence="2" type="ORF">SKAU_G00251270</name>
</gene>
<dbReference type="AlphaFoldDB" id="A0A9Q1F3A2"/>
<sequence length="110" mass="11808">MAVNERRTEGTQMGQHAPDPCKNTQRPLLTQATPRLDDVIAIVRGYGPIPPGGQTRCHCGPFVRAGFVPLAVGLLKRRGCSPMVLCDAAAEDNVAAARLAEPLEAFDKEQ</sequence>
<accession>A0A9Q1F3A2</accession>
<feature type="region of interest" description="Disordered" evidence="1">
    <location>
        <begin position="1"/>
        <end position="26"/>
    </location>
</feature>
<reference evidence="2" key="1">
    <citation type="journal article" date="2023" name="Science">
        <title>Genome structures resolve the early diversification of teleost fishes.</title>
        <authorList>
            <person name="Parey E."/>
            <person name="Louis A."/>
            <person name="Montfort J."/>
            <person name="Bouchez O."/>
            <person name="Roques C."/>
            <person name="Iampietro C."/>
            <person name="Lluch J."/>
            <person name="Castinel A."/>
            <person name="Donnadieu C."/>
            <person name="Desvignes T."/>
            <person name="Floi Bucao C."/>
            <person name="Jouanno E."/>
            <person name="Wen M."/>
            <person name="Mejri S."/>
            <person name="Dirks R."/>
            <person name="Jansen H."/>
            <person name="Henkel C."/>
            <person name="Chen W.J."/>
            <person name="Zahm M."/>
            <person name="Cabau C."/>
            <person name="Klopp C."/>
            <person name="Thompson A.W."/>
            <person name="Robinson-Rechavi M."/>
            <person name="Braasch I."/>
            <person name="Lecointre G."/>
            <person name="Bobe J."/>
            <person name="Postlethwait J.H."/>
            <person name="Berthelot C."/>
            <person name="Roest Crollius H."/>
            <person name="Guiguen Y."/>
        </authorList>
    </citation>
    <scope>NUCLEOTIDE SEQUENCE</scope>
    <source>
        <strain evidence="2">WJC10195</strain>
    </source>
</reference>
<comment type="caution">
    <text evidence="2">The sequence shown here is derived from an EMBL/GenBank/DDBJ whole genome shotgun (WGS) entry which is preliminary data.</text>
</comment>
<evidence type="ECO:0000256" key="1">
    <source>
        <dbReference type="SAM" id="MobiDB-lite"/>
    </source>
</evidence>
<evidence type="ECO:0000313" key="2">
    <source>
        <dbReference type="EMBL" id="KAJ8349997.1"/>
    </source>
</evidence>
<protein>
    <submittedName>
        <fullName evidence="2">Uncharacterized protein</fullName>
    </submittedName>
</protein>
<name>A0A9Q1F3A2_SYNKA</name>
<dbReference type="Proteomes" id="UP001152622">
    <property type="component" value="Chromosome 9"/>
</dbReference>